<name>A0A401GUX6_9APHY</name>
<keyword evidence="2" id="KW-1185">Reference proteome</keyword>
<sequence length="51" mass="5419">MAIAVMVKGALVEGDLTGEEKLVEDQGVSSEPLKMESIPVGQQMDEDVVCL</sequence>
<reference evidence="1 2" key="1">
    <citation type="journal article" date="2018" name="Sci. Rep.">
        <title>Genome sequence of the cauliflower mushroom Sparassis crispa (Hanabiratake) and its association with beneficial usage.</title>
        <authorList>
            <person name="Kiyama R."/>
            <person name="Furutani Y."/>
            <person name="Kawaguchi K."/>
            <person name="Nakanishi T."/>
        </authorList>
    </citation>
    <scope>NUCLEOTIDE SEQUENCE [LARGE SCALE GENOMIC DNA]</scope>
</reference>
<dbReference type="EMBL" id="BFAD01000008">
    <property type="protein sequence ID" value="GBE85993.1"/>
    <property type="molecule type" value="Genomic_DNA"/>
</dbReference>
<dbReference type="InParanoid" id="A0A401GUX6"/>
<evidence type="ECO:0000313" key="2">
    <source>
        <dbReference type="Proteomes" id="UP000287166"/>
    </source>
</evidence>
<dbReference type="GeneID" id="38782910"/>
<evidence type="ECO:0000313" key="1">
    <source>
        <dbReference type="EMBL" id="GBE85993.1"/>
    </source>
</evidence>
<accession>A0A401GUX6</accession>
<dbReference type="RefSeq" id="XP_027616906.1">
    <property type="nucleotide sequence ID" value="XM_027761105.1"/>
</dbReference>
<dbReference type="Proteomes" id="UP000287166">
    <property type="component" value="Unassembled WGS sequence"/>
</dbReference>
<protein>
    <submittedName>
        <fullName evidence="1">Uncharacterized protein</fullName>
    </submittedName>
</protein>
<proteinExistence type="predicted"/>
<organism evidence="1 2">
    <name type="scientific">Sparassis crispa</name>
    <dbReference type="NCBI Taxonomy" id="139825"/>
    <lineage>
        <taxon>Eukaryota</taxon>
        <taxon>Fungi</taxon>
        <taxon>Dikarya</taxon>
        <taxon>Basidiomycota</taxon>
        <taxon>Agaricomycotina</taxon>
        <taxon>Agaricomycetes</taxon>
        <taxon>Polyporales</taxon>
        <taxon>Sparassidaceae</taxon>
        <taxon>Sparassis</taxon>
    </lineage>
</organism>
<comment type="caution">
    <text evidence="1">The sequence shown here is derived from an EMBL/GenBank/DDBJ whole genome shotgun (WGS) entry which is preliminary data.</text>
</comment>
<dbReference type="AlphaFoldDB" id="A0A401GUX6"/>
<gene>
    <name evidence="1" type="ORF">SCP_0805170</name>
</gene>